<keyword evidence="1" id="KW-1133">Transmembrane helix</keyword>
<dbReference type="EMBL" id="JBBJCI010000178">
    <property type="protein sequence ID" value="KAK7241565.1"/>
    <property type="molecule type" value="Genomic_DNA"/>
</dbReference>
<proteinExistence type="predicted"/>
<feature type="transmembrane region" description="Helical" evidence="1">
    <location>
        <begin position="409"/>
        <end position="427"/>
    </location>
</feature>
<name>A0ABR1FZ66_AURAN</name>
<evidence type="ECO:0000256" key="1">
    <source>
        <dbReference type="SAM" id="Phobius"/>
    </source>
</evidence>
<dbReference type="Proteomes" id="UP001363151">
    <property type="component" value="Unassembled WGS sequence"/>
</dbReference>
<reference evidence="2 3" key="1">
    <citation type="submission" date="2024-03" db="EMBL/GenBank/DDBJ databases">
        <title>Aureococcus anophagefferens CCMP1851 and Kratosvirus quantuckense: Draft genome of a second virus-susceptible host strain in the model system.</title>
        <authorList>
            <person name="Chase E."/>
            <person name="Truchon A.R."/>
            <person name="Schepens W."/>
            <person name="Wilhelm S.W."/>
        </authorList>
    </citation>
    <scope>NUCLEOTIDE SEQUENCE [LARGE SCALE GENOMIC DNA]</scope>
    <source>
        <strain evidence="2 3">CCMP1851</strain>
    </source>
</reference>
<feature type="transmembrane region" description="Helical" evidence="1">
    <location>
        <begin position="366"/>
        <end position="389"/>
    </location>
</feature>
<comment type="caution">
    <text evidence="2">The sequence shown here is derived from an EMBL/GenBank/DDBJ whole genome shotgun (WGS) entry which is preliminary data.</text>
</comment>
<feature type="transmembrane region" description="Helical" evidence="1">
    <location>
        <begin position="143"/>
        <end position="165"/>
    </location>
</feature>
<keyword evidence="1" id="KW-0472">Membrane</keyword>
<keyword evidence="3" id="KW-1185">Reference proteome</keyword>
<organism evidence="2 3">
    <name type="scientific">Aureococcus anophagefferens</name>
    <name type="common">Harmful bloom alga</name>
    <dbReference type="NCBI Taxonomy" id="44056"/>
    <lineage>
        <taxon>Eukaryota</taxon>
        <taxon>Sar</taxon>
        <taxon>Stramenopiles</taxon>
        <taxon>Ochrophyta</taxon>
        <taxon>Pelagophyceae</taxon>
        <taxon>Pelagomonadales</taxon>
        <taxon>Pelagomonadaceae</taxon>
        <taxon>Aureococcus</taxon>
    </lineage>
</organism>
<dbReference type="PANTHER" id="PTHR47380:SF4">
    <property type="entry name" value="OS02G0533000 PROTEIN"/>
    <property type="match status" value="1"/>
</dbReference>
<gene>
    <name evidence="2" type="ORF">SO694_00170049</name>
</gene>
<dbReference type="InterPro" id="IPR044200">
    <property type="entry name" value="At5g03900-like"/>
</dbReference>
<sequence length="508" mass="54118">MIGQDRVLSKTTMIGKMLAVLAVLALRAGAFVAPRGRLRIPTQALHAQPKRLVQVVEQLGGKVTAGDVAGAGAADLVSAERELLALAARLGGEVSLEATEDGGLVFAFPKATAKALAAVDGKEKWLQRWEEVKPGVYTLGRTAFGVSLFVSLAVGAVAMQTLMAASSSDENRRDERRGGGFYFYPSIWGPSPFDIFYYRPYYGYGPPRPVREMNFLEAIYSYVFGDGDPNQDVASRQIAAAAEIIRSNGGAVVAEQLAPVLAAPPSPPPLGRDPELAFGEETIVDESYVLPVVSTLNGRATVDEDSGAIVYVFDELQSSGLALPPGAAAYDERFLTGDASGAIVKLDNGALGEYDTKFSRASQGQLVMAGALGAANLLLAGAVAFYSTVGLTPVVAARLGPAGVAGIRAVAWPLLAYSLTYNVLPLIRNYRLKRKNGEVSRRNAARAAWADVARRPTRKLREKLAAAKKLRPAVRNRGKVAYSTDADFADVARGRETADLDDFDKLLR</sequence>
<evidence type="ECO:0000313" key="3">
    <source>
        <dbReference type="Proteomes" id="UP001363151"/>
    </source>
</evidence>
<keyword evidence="1" id="KW-0812">Transmembrane</keyword>
<dbReference type="PANTHER" id="PTHR47380">
    <property type="entry name" value="OS02G0533000 PROTEIN"/>
    <property type="match status" value="1"/>
</dbReference>
<accession>A0ABR1FZ66</accession>
<evidence type="ECO:0000313" key="2">
    <source>
        <dbReference type="EMBL" id="KAK7241565.1"/>
    </source>
</evidence>
<protein>
    <submittedName>
        <fullName evidence="2">Uncharacterized protein</fullName>
    </submittedName>
</protein>